<dbReference type="GO" id="GO:0006633">
    <property type="term" value="P:fatty acid biosynthetic process"/>
    <property type="evidence" value="ECO:0007669"/>
    <property type="project" value="TreeGrafter"/>
</dbReference>
<dbReference type="InterPro" id="IPR001227">
    <property type="entry name" value="Ac_transferase_dom_sf"/>
</dbReference>
<dbReference type="SUPFAM" id="SSF47336">
    <property type="entry name" value="ACP-like"/>
    <property type="match status" value="1"/>
</dbReference>
<evidence type="ECO:0000256" key="3">
    <source>
        <dbReference type="ARBA" id="ARBA00022553"/>
    </source>
</evidence>
<dbReference type="InterPro" id="IPR049551">
    <property type="entry name" value="PKS_DH_C"/>
</dbReference>
<dbReference type="Gene3D" id="3.30.70.3290">
    <property type="match status" value="2"/>
</dbReference>
<comment type="pathway">
    <text evidence="1">Antibiotic biosynthesis.</text>
</comment>
<dbReference type="Pfam" id="PF00975">
    <property type="entry name" value="Thioesterase"/>
    <property type="match status" value="1"/>
</dbReference>
<organism evidence="10 11">
    <name type="scientific">Streptomyces zhaozhouensis</name>
    <dbReference type="NCBI Taxonomy" id="1300267"/>
    <lineage>
        <taxon>Bacteria</taxon>
        <taxon>Bacillati</taxon>
        <taxon>Actinomycetota</taxon>
        <taxon>Actinomycetes</taxon>
        <taxon>Kitasatosporales</taxon>
        <taxon>Streptomycetaceae</taxon>
        <taxon>Streptomyces</taxon>
    </lineage>
</organism>
<dbReference type="SMART" id="SM00825">
    <property type="entry name" value="PKS_KS"/>
    <property type="match status" value="1"/>
</dbReference>
<proteinExistence type="predicted"/>
<dbReference type="Pfam" id="PF22621">
    <property type="entry name" value="CurL-like_PKS_C"/>
    <property type="match status" value="1"/>
</dbReference>
<dbReference type="EMBL" id="OCNE01000013">
    <property type="protein sequence ID" value="SOD63844.1"/>
    <property type="molecule type" value="Genomic_DNA"/>
</dbReference>
<reference evidence="10 11" key="1">
    <citation type="submission" date="2017-09" db="EMBL/GenBank/DDBJ databases">
        <authorList>
            <person name="Ehlers B."/>
            <person name="Leendertz F.H."/>
        </authorList>
    </citation>
    <scope>NUCLEOTIDE SEQUENCE [LARGE SCALE GENOMIC DNA]</scope>
    <source>
        <strain evidence="10 11">CGMCC 4.7095</strain>
    </source>
</reference>
<dbReference type="SMART" id="SM00827">
    <property type="entry name" value="PKS_AT"/>
    <property type="match status" value="1"/>
</dbReference>
<sequence>MAKDPTRYQGLLSEALTAVRDVKRRLRERAGSEPVAVVGMACRFPGGCDSPEAFWRLLTAGGESVVDAPEGRWELAGGDGTEPARGNFLHGDVSRFDARFFRMSPAEANSLDPQQRLLLEVCWESLENAGMNPQALRGSRTGVFVGLSGASEYGMLPRDAAKINQYNGTGTSASAASGRLAYEFGWHGPALSVDTACSSSLVGTHLAVQALRRGECTMAVAGGVSLMLSPHVMTTLRLMNAVSPDGRSRPFDAGADGYGRGEGCGMLVLKRLSDAERDGDTVLAVIRGSAVNNDGPSSGLTVPSGRAQREVIGAALKSARVAPGDVGYVEAHGTGTPLGDPIEVEALSQVFGPGASGKARRTPLLVGSVKGNIGHLDSAAGVAGLIKTVLCLRHGVIPPLTNFDTLNPRIRLGDVPVELPRDNVPWRPGADGRRVAGVSSFGFSGTNAHVVLAEAPPAPAPAEPETPGTSVLFLSAKEESSLVALVRRYDAHLAEHPDVRLDQLCHVANTCRAAFMHRATFVADSVAGLREGLRSALDRAGEPGGLYGPDEEGLRLRAGFSRTPYQVLGGGTAYAAKTSDQITPKLAFVLHPEPGDVRGAARALAARHPAFRAAWSECLDRLAPRFGPSFADALASAPAGGAEDVEEAYWFAFQYAVAQLLAAFDVRPEIVAGGGPGRLVAAVVAGVLSLDSAVALLAAAWGARELPAAAREAALADALRDVPLTRPDCRLVSAATGREGRGTEIADAAFWARELAAPSAPAAVPTLLDQGYRHLLVLGGAPGADGTGDADEGVLRFPLGEGEGECARLAHHLAALTCLGAHVRWETWQEGRVFPRLPLPTYPFERTRYWITPPDRDAAPGFRDLAARAARGHGLDGERLDLPAGPTQYEYVYSARNFPELADNTGVLHMGYYVEMLTAALRDAEPRDRHRVERLEFLAPLRVVSGETKRVTLVLERADEGRLSVRFFSKSDLRDGWVLHVHGTVAPAPARPPASTGEGPAGGAHVDADAFYRPLEENGFRFGPTVRWVDSARAEGNGALVHFRAHTLDDGIRPYAVGFHPGVLDSCAQAFNFLALPAGEGRTYMIRSLGGITVGDPAAEPPAPGGLLAHVTLDDPAATAAAPDGGEISGAVQVRDSRGATLLTIEQAVLKEFDESLLADIQSALEAGAAGDRAGDPAFLLEYAETPDDDKPGLLLERTRALLAAAMEVEDPATLEADAKLDDLGLDSLIGLRFFNSVRDVFGVELGMADLIDAHTIRETAMLVLGGLPGSEELVARHAATREPRETPKTGRELWILGPAPRPEAKVRLFCFPHGFGSADMYKDWQEALGPSVHVAPVKLPGLDVERMSEELPRDIDALMAAMEESLSEELLDLPVMAFGHSWGSLFAYRLARRLSAHPKARVARLFVSGYTAPVLPNTSTMRIVEELRGLGFTGIPDFDEVTATKSEEAVSLAFIRAWDHESDFVEFALEGARLTLPGMLGAYQLVERFTHDPAESFDVPITGFHGLDDNRVSLEEMKAWERVTSGAFDLNTLAGDHGFIDTAQSEGRLTELLGTEIAEYIAGTSPAESGGERRRGLTA</sequence>
<keyword evidence="2" id="KW-0596">Phosphopantetheine</keyword>
<dbReference type="CDD" id="cd00833">
    <property type="entry name" value="PKS"/>
    <property type="match status" value="1"/>
</dbReference>
<dbReference type="Pfam" id="PF00109">
    <property type="entry name" value="ketoacyl-synt"/>
    <property type="match status" value="1"/>
</dbReference>
<dbReference type="PROSITE" id="PS52004">
    <property type="entry name" value="KS3_2"/>
    <property type="match status" value="1"/>
</dbReference>
<feature type="domain" description="PKS/mFAS DH" evidence="9">
    <location>
        <begin position="873"/>
        <end position="1159"/>
    </location>
</feature>
<evidence type="ECO:0000313" key="10">
    <source>
        <dbReference type="EMBL" id="SOD63844.1"/>
    </source>
</evidence>
<dbReference type="Gene3D" id="3.40.47.10">
    <property type="match status" value="1"/>
</dbReference>
<dbReference type="PANTHER" id="PTHR43775:SF37">
    <property type="entry name" value="SI:DKEY-61P9.11"/>
    <property type="match status" value="1"/>
</dbReference>
<dbReference type="InterPro" id="IPR014043">
    <property type="entry name" value="Acyl_transferase_dom"/>
</dbReference>
<dbReference type="Pfam" id="PF00550">
    <property type="entry name" value="PP-binding"/>
    <property type="match status" value="1"/>
</dbReference>
<dbReference type="InterPro" id="IPR020841">
    <property type="entry name" value="PKS_Beta-ketoAc_synthase_dom"/>
</dbReference>
<evidence type="ECO:0000259" key="7">
    <source>
        <dbReference type="PROSITE" id="PS50075"/>
    </source>
</evidence>
<dbReference type="InterPro" id="IPR049900">
    <property type="entry name" value="PKS_mFAS_DH"/>
</dbReference>
<dbReference type="Pfam" id="PF00698">
    <property type="entry name" value="Acyl_transf_1"/>
    <property type="match status" value="1"/>
</dbReference>
<dbReference type="InterPro" id="IPR020807">
    <property type="entry name" value="PKS_DH"/>
</dbReference>
<dbReference type="FunFam" id="3.40.47.10:FF:000019">
    <property type="entry name" value="Polyketide synthase type I"/>
    <property type="match status" value="1"/>
</dbReference>
<keyword evidence="5" id="KW-0045">Antibiotic biosynthesis</keyword>
<dbReference type="SUPFAM" id="SSF52151">
    <property type="entry name" value="FabD/lysophospholipase-like"/>
    <property type="match status" value="1"/>
</dbReference>
<dbReference type="Gene3D" id="3.40.50.1820">
    <property type="entry name" value="alpha/beta hydrolase"/>
    <property type="match status" value="1"/>
</dbReference>
<dbReference type="Gene3D" id="1.10.1200.10">
    <property type="entry name" value="ACP-like"/>
    <property type="match status" value="1"/>
</dbReference>
<dbReference type="InterPro" id="IPR014030">
    <property type="entry name" value="Ketoacyl_synth_N"/>
</dbReference>
<dbReference type="PANTHER" id="PTHR43775">
    <property type="entry name" value="FATTY ACID SYNTHASE"/>
    <property type="match status" value="1"/>
</dbReference>
<dbReference type="GO" id="GO:0033068">
    <property type="term" value="P:macrolide biosynthetic process"/>
    <property type="evidence" value="ECO:0007669"/>
    <property type="project" value="UniProtKB-ARBA"/>
</dbReference>
<keyword evidence="3" id="KW-0597">Phosphoprotein</keyword>
<dbReference type="Pfam" id="PF14765">
    <property type="entry name" value="PS-DH"/>
    <property type="match status" value="1"/>
</dbReference>
<protein>
    <submittedName>
        <fullName evidence="10">Acyl transferase domain-containing protein</fullName>
    </submittedName>
</protein>
<evidence type="ECO:0000256" key="4">
    <source>
        <dbReference type="ARBA" id="ARBA00022679"/>
    </source>
</evidence>
<dbReference type="InterPro" id="IPR014031">
    <property type="entry name" value="Ketoacyl_synth_C"/>
</dbReference>
<dbReference type="SMART" id="SM00823">
    <property type="entry name" value="PKS_PP"/>
    <property type="match status" value="1"/>
</dbReference>
<dbReference type="GO" id="GO:0004312">
    <property type="term" value="F:fatty acid synthase activity"/>
    <property type="evidence" value="ECO:0007669"/>
    <property type="project" value="TreeGrafter"/>
</dbReference>
<dbReference type="GO" id="GO:0031177">
    <property type="term" value="F:phosphopantetheine binding"/>
    <property type="evidence" value="ECO:0007669"/>
    <property type="project" value="InterPro"/>
</dbReference>
<comment type="caution">
    <text evidence="6">Lacks conserved residue(s) required for the propagation of feature annotation.</text>
</comment>
<dbReference type="InterPro" id="IPR042104">
    <property type="entry name" value="PKS_dehydratase_sf"/>
</dbReference>
<accession>A0A286DZ37</accession>
<dbReference type="PROSITE" id="PS52019">
    <property type="entry name" value="PKS_MFAS_DH"/>
    <property type="match status" value="1"/>
</dbReference>
<evidence type="ECO:0000313" key="11">
    <source>
        <dbReference type="Proteomes" id="UP000219072"/>
    </source>
</evidence>
<keyword evidence="11" id="KW-1185">Reference proteome</keyword>
<evidence type="ECO:0000256" key="6">
    <source>
        <dbReference type="PROSITE-ProRule" id="PRU01363"/>
    </source>
</evidence>
<dbReference type="Gene3D" id="3.10.129.110">
    <property type="entry name" value="Polyketide synthase dehydratase"/>
    <property type="match status" value="1"/>
</dbReference>
<feature type="domain" description="Carrier" evidence="7">
    <location>
        <begin position="1193"/>
        <end position="1268"/>
    </location>
</feature>
<evidence type="ECO:0000256" key="5">
    <source>
        <dbReference type="ARBA" id="ARBA00023194"/>
    </source>
</evidence>
<keyword evidence="4 10" id="KW-0808">Transferase</keyword>
<evidence type="ECO:0000256" key="2">
    <source>
        <dbReference type="ARBA" id="ARBA00022450"/>
    </source>
</evidence>
<dbReference type="InterPro" id="IPR009081">
    <property type="entry name" value="PP-bd_ACP"/>
</dbReference>
<dbReference type="InterPro" id="IPR016035">
    <property type="entry name" value="Acyl_Trfase/lysoPLipase"/>
</dbReference>
<evidence type="ECO:0000259" key="9">
    <source>
        <dbReference type="PROSITE" id="PS52019"/>
    </source>
</evidence>
<evidence type="ECO:0000256" key="1">
    <source>
        <dbReference type="ARBA" id="ARBA00004792"/>
    </source>
</evidence>
<dbReference type="InterPro" id="IPR029058">
    <property type="entry name" value="AB_hydrolase_fold"/>
</dbReference>
<dbReference type="SUPFAM" id="SSF53474">
    <property type="entry name" value="alpha/beta-Hydrolases"/>
    <property type="match status" value="1"/>
</dbReference>
<dbReference type="Proteomes" id="UP000219072">
    <property type="component" value="Unassembled WGS sequence"/>
</dbReference>
<dbReference type="InterPro" id="IPR036736">
    <property type="entry name" value="ACP-like_sf"/>
</dbReference>
<dbReference type="SMART" id="SM00826">
    <property type="entry name" value="PKS_DH"/>
    <property type="match status" value="1"/>
</dbReference>
<dbReference type="InterPro" id="IPR050091">
    <property type="entry name" value="PKS_NRPS_Biosynth_Enz"/>
</dbReference>
<feature type="region of interest" description="N-terminal hotdog fold" evidence="6">
    <location>
        <begin position="873"/>
        <end position="992"/>
    </location>
</feature>
<dbReference type="InterPro" id="IPR001031">
    <property type="entry name" value="Thioesterase"/>
</dbReference>
<dbReference type="Pfam" id="PF02801">
    <property type="entry name" value="Ketoacyl-synt_C"/>
    <property type="match status" value="1"/>
</dbReference>
<dbReference type="PROSITE" id="PS50075">
    <property type="entry name" value="CARRIER"/>
    <property type="match status" value="1"/>
</dbReference>
<feature type="domain" description="Ketosynthase family 3 (KS3)" evidence="8">
    <location>
        <begin position="32"/>
        <end position="454"/>
    </location>
</feature>
<feature type="region of interest" description="C-terminal hotdog fold" evidence="6">
    <location>
        <begin position="1003"/>
        <end position="1159"/>
    </location>
</feature>
<evidence type="ECO:0000259" key="8">
    <source>
        <dbReference type="PROSITE" id="PS52004"/>
    </source>
</evidence>
<dbReference type="InterPro" id="IPR016039">
    <property type="entry name" value="Thiolase-like"/>
</dbReference>
<dbReference type="Gene3D" id="3.40.366.10">
    <property type="entry name" value="Malonyl-Coenzyme A Acyl Carrier Protein, domain 2"/>
    <property type="match status" value="2"/>
</dbReference>
<dbReference type="InterPro" id="IPR020806">
    <property type="entry name" value="PKS_PP-bd"/>
</dbReference>
<dbReference type="SUPFAM" id="SSF53901">
    <property type="entry name" value="Thiolase-like"/>
    <property type="match status" value="1"/>
</dbReference>
<name>A0A286DZ37_9ACTN</name>
<gene>
    <name evidence="10" type="ORF">SAMN06297387_1133</name>
</gene>